<dbReference type="EMBL" id="LVYD01000085">
    <property type="protein sequence ID" value="OQP59188.1"/>
    <property type="molecule type" value="Genomic_DNA"/>
</dbReference>
<proteinExistence type="predicted"/>
<accession>A0A1V9FLI2</accession>
<organism evidence="1 2">
    <name type="scientific">Niastella vici</name>
    <dbReference type="NCBI Taxonomy" id="1703345"/>
    <lineage>
        <taxon>Bacteria</taxon>
        <taxon>Pseudomonadati</taxon>
        <taxon>Bacteroidota</taxon>
        <taxon>Chitinophagia</taxon>
        <taxon>Chitinophagales</taxon>
        <taxon>Chitinophagaceae</taxon>
        <taxon>Niastella</taxon>
    </lineage>
</organism>
<protein>
    <submittedName>
        <fullName evidence="1">Uncharacterized protein</fullName>
    </submittedName>
</protein>
<dbReference type="AlphaFoldDB" id="A0A1V9FLI2"/>
<comment type="caution">
    <text evidence="1">The sequence shown here is derived from an EMBL/GenBank/DDBJ whole genome shotgun (WGS) entry which is preliminary data.</text>
</comment>
<dbReference type="RefSeq" id="WP_081154896.1">
    <property type="nucleotide sequence ID" value="NZ_LVYD01000085.1"/>
</dbReference>
<evidence type="ECO:0000313" key="2">
    <source>
        <dbReference type="Proteomes" id="UP000192796"/>
    </source>
</evidence>
<dbReference type="Proteomes" id="UP000192796">
    <property type="component" value="Unassembled WGS sequence"/>
</dbReference>
<sequence>MRRTIGIKTNSYRFPGTGFRVLPGNWQLVPGNQLSVTSLSIAGGLTGSQVPVSGFCLVTGNWYPATNFLSPACQLLAVSPVSVAGTPGLS</sequence>
<reference evidence="1 2" key="1">
    <citation type="submission" date="2016-03" db="EMBL/GenBank/DDBJ databases">
        <title>Niastella vici sp. nov., isolated from farmland soil.</title>
        <authorList>
            <person name="Chen L."/>
            <person name="Wang D."/>
            <person name="Yang S."/>
            <person name="Wang G."/>
        </authorList>
    </citation>
    <scope>NUCLEOTIDE SEQUENCE [LARGE SCALE GENOMIC DNA]</scope>
    <source>
        <strain evidence="1 2">DJ57</strain>
    </source>
</reference>
<dbReference type="STRING" id="1703345.A3860_38430"/>
<keyword evidence="2" id="KW-1185">Reference proteome</keyword>
<evidence type="ECO:0000313" key="1">
    <source>
        <dbReference type="EMBL" id="OQP59188.1"/>
    </source>
</evidence>
<gene>
    <name evidence="1" type="ORF">A3860_38430</name>
</gene>
<name>A0A1V9FLI2_9BACT</name>